<keyword evidence="3 4" id="KW-0067">ATP-binding</keyword>
<keyword evidence="7" id="KW-1185">Reference proteome</keyword>
<dbReference type="PANTHER" id="PTHR43585:SF2">
    <property type="entry name" value="ATP-GRASP ENZYME FSQD"/>
    <property type="match status" value="1"/>
</dbReference>
<evidence type="ECO:0000259" key="5">
    <source>
        <dbReference type="PROSITE" id="PS50975"/>
    </source>
</evidence>
<feature type="domain" description="ATP-grasp" evidence="5">
    <location>
        <begin position="111"/>
        <end position="318"/>
    </location>
</feature>
<sequence length="419" mass="45788">MKLLAIEARQNATYYQSRYRQVVDFGADLFVLNGEGTEDFWPADRYRVAGSKHIDAIIETAKAWHAEERFDGVFAFAEAAVVTVAAVGEALGLPTIGVDAALNSRNKILMRRAHEKGGAAHPDFRFAADVQDALQAAEDFGYPVILKPTLGAGSYYVFRCDDPDELRERFAVAAEGIRDMPWVATAADGIDLGPNGLIVESFLDGHEHLIEALAWDDEVYLGNVVDRVTEEGDTFDDDVHHSPTTLSPEDLAAVHEVVKAGAHAQGIRRSALHAEVRFHQGKPYLLEIAVRVGGGGLDYQARASGGYDPIKAVMDVARGVKPDVRHYTPTGVHVWGNAMICDAGTIKEVVVPQEVEQSDKTLFLKITAKPGTVILRPPDGNSVLGFLLVTGDSYEDVQRTHQEFSDRIQVVFEEPGEAR</sequence>
<dbReference type="RefSeq" id="WP_343935852.1">
    <property type="nucleotide sequence ID" value="NZ_BAAABU010000010.1"/>
</dbReference>
<dbReference type="PROSITE" id="PS50975">
    <property type="entry name" value="ATP_GRASP"/>
    <property type="match status" value="1"/>
</dbReference>
<comment type="caution">
    <text evidence="6">The sequence shown here is derived from an EMBL/GenBank/DDBJ whole genome shotgun (WGS) entry which is preliminary data.</text>
</comment>
<keyword evidence="2 4" id="KW-0547">Nucleotide-binding</keyword>
<organism evidence="6 7">
    <name type="scientific">Saccharothrix mutabilis subsp. mutabilis</name>
    <dbReference type="NCBI Taxonomy" id="66855"/>
    <lineage>
        <taxon>Bacteria</taxon>
        <taxon>Bacillati</taxon>
        <taxon>Actinomycetota</taxon>
        <taxon>Actinomycetes</taxon>
        <taxon>Pseudonocardiales</taxon>
        <taxon>Pseudonocardiaceae</taxon>
        <taxon>Saccharothrix</taxon>
    </lineage>
</organism>
<dbReference type="Pfam" id="PF18130">
    <property type="entry name" value="ATPgrasp_N"/>
    <property type="match status" value="1"/>
</dbReference>
<dbReference type="Proteomes" id="UP001500416">
    <property type="component" value="Unassembled WGS sequence"/>
</dbReference>
<dbReference type="Pfam" id="PF13535">
    <property type="entry name" value="ATP-grasp_4"/>
    <property type="match status" value="1"/>
</dbReference>
<name>A0ABN0U7A7_9PSEU</name>
<accession>A0ABN0U7A7</accession>
<evidence type="ECO:0000313" key="6">
    <source>
        <dbReference type="EMBL" id="GAA0241076.1"/>
    </source>
</evidence>
<gene>
    <name evidence="6" type="ORF">GCM10010492_45260</name>
</gene>
<dbReference type="InterPro" id="IPR011761">
    <property type="entry name" value="ATP-grasp"/>
</dbReference>
<reference evidence="6 7" key="1">
    <citation type="journal article" date="2019" name="Int. J. Syst. Evol. Microbiol.">
        <title>The Global Catalogue of Microorganisms (GCM) 10K type strain sequencing project: providing services to taxonomists for standard genome sequencing and annotation.</title>
        <authorList>
            <consortium name="The Broad Institute Genomics Platform"/>
            <consortium name="The Broad Institute Genome Sequencing Center for Infectious Disease"/>
            <person name="Wu L."/>
            <person name="Ma J."/>
        </authorList>
    </citation>
    <scope>NUCLEOTIDE SEQUENCE [LARGE SCALE GENOMIC DNA]</scope>
    <source>
        <strain evidence="6 7">JCM 3380</strain>
    </source>
</reference>
<dbReference type="EMBL" id="BAAABU010000010">
    <property type="protein sequence ID" value="GAA0241076.1"/>
    <property type="molecule type" value="Genomic_DNA"/>
</dbReference>
<evidence type="ECO:0000256" key="3">
    <source>
        <dbReference type="ARBA" id="ARBA00022840"/>
    </source>
</evidence>
<evidence type="ECO:0000313" key="7">
    <source>
        <dbReference type="Proteomes" id="UP001500416"/>
    </source>
</evidence>
<dbReference type="Pfam" id="PF18603">
    <property type="entry name" value="LAL_C2"/>
    <property type="match status" value="1"/>
</dbReference>
<dbReference type="SUPFAM" id="SSF56059">
    <property type="entry name" value="Glutathione synthetase ATP-binding domain-like"/>
    <property type="match status" value="1"/>
</dbReference>
<dbReference type="InterPro" id="IPR040570">
    <property type="entry name" value="LAL_C2"/>
</dbReference>
<dbReference type="InterPro" id="IPR041472">
    <property type="entry name" value="BL00235/CARNS1_N"/>
</dbReference>
<evidence type="ECO:0000256" key="2">
    <source>
        <dbReference type="ARBA" id="ARBA00022741"/>
    </source>
</evidence>
<proteinExistence type="predicted"/>
<protein>
    <submittedName>
        <fullName evidence="6">ATP-grasp domain-containing protein</fullName>
    </submittedName>
</protein>
<dbReference type="InterPro" id="IPR052032">
    <property type="entry name" value="ATP-dep_AA_Ligase"/>
</dbReference>
<dbReference type="Gene3D" id="3.40.50.20">
    <property type="match status" value="1"/>
</dbReference>
<evidence type="ECO:0000256" key="1">
    <source>
        <dbReference type="ARBA" id="ARBA00022598"/>
    </source>
</evidence>
<dbReference type="PANTHER" id="PTHR43585">
    <property type="entry name" value="FUMIPYRROLE BIOSYNTHESIS PROTEIN C"/>
    <property type="match status" value="1"/>
</dbReference>
<keyword evidence="1" id="KW-0436">Ligase</keyword>
<evidence type="ECO:0000256" key="4">
    <source>
        <dbReference type="PROSITE-ProRule" id="PRU00409"/>
    </source>
</evidence>
<dbReference type="Gene3D" id="3.30.470.20">
    <property type="entry name" value="ATP-grasp fold, B domain"/>
    <property type="match status" value="1"/>
</dbReference>